<evidence type="ECO:0000313" key="6">
    <source>
        <dbReference type="Proteomes" id="UP000539350"/>
    </source>
</evidence>
<comment type="caution">
    <text evidence="5">The sequence shown here is derived from an EMBL/GenBank/DDBJ whole genome shotgun (WGS) entry which is preliminary data.</text>
</comment>
<proteinExistence type="predicted"/>
<evidence type="ECO:0000256" key="2">
    <source>
        <dbReference type="ARBA" id="ARBA00022643"/>
    </source>
</evidence>
<dbReference type="InterPro" id="IPR046273">
    <property type="entry name" value="DUF6306"/>
</dbReference>
<dbReference type="Pfam" id="PF19825">
    <property type="entry name" value="DUF6306"/>
    <property type="match status" value="1"/>
</dbReference>
<dbReference type="Proteomes" id="UP000539350">
    <property type="component" value="Unassembled WGS sequence"/>
</dbReference>
<dbReference type="AlphaFoldDB" id="A0A7W2YKM7"/>
<dbReference type="InterPro" id="IPR013785">
    <property type="entry name" value="Aldolase_TIM"/>
</dbReference>
<name>A0A7W2YKM7_9GAMM</name>
<dbReference type="SUPFAM" id="SSF51412">
    <property type="entry name" value="Inosine monophosphate dehydrogenase (IMPDH)"/>
    <property type="match status" value="1"/>
</dbReference>
<dbReference type="CDD" id="cd04730">
    <property type="entry name" value="NPD_like"/>
    <property type="match status" value="1"/>
</dbReference>
<evidence type="ECO:0000259" key="4">
    <source>
        <dbReference type="Pfam" id="PF19825"/>
    </source>
</evidence>
<dbReference type="Pfam" id="PF03060">
    <property type="entry name" value="NMO"/>
    <property type="match status" value="1"/>
</dbReference>
<protein>
    <submittedName>
        <fullName evidence="5">Nitronate monooxygenase</fullName>
    </submittedName>
</protein>
<evidence type="ECO:0000313" key="5">
    <source>
        <dbReference type="EMBL" id="MBA6413884.1"/>
    </source>
</evidence>
<sequence length="484" mass="52066">MAMVTYQRESLPLSLHTPLLELLGCEVPVMNAGMGGVARSALAAAVCNAGGFGALGMVREPVSRIREEVAALRKLSTGPFAVNLIPAATEPALLRQQIDCCIELQVPAIALFWDVDSELIQELKQQDILVLHQVGSRDDAHRALRAGVDVLIAQGVEAGGHVRGNVSTLALVPELAALSPVPVVASGGIASGAGLVAAIALGAQGVSCGSLFLATEESNAHPLHQQRLCRAHAEDTLLSHRFFRNWPMAAAVRVLPNSVTNGEYDHLRNLQQAPSIAEQDGQAIPIFSTDSPLRDATGSISAMALYAGQSCNQIHQVTSVAERMAQMMQEACNTLSRLQPESDHPANSPAAVAPELAGQISKEQVIAALLELLAAERAGARVAAACQAIAYDQESRTELRQLHKQEVTCCRALLRCLAHLDAKPGNAVGDFYGKVMALESFEERMALIEKGQRWVFRRVVKLLEEVEDPLIRQQLEIVRRYHED</sequence>
<keyword evidence="3" id="KW-0560">Oxidoreductase</keyword>
<organism evidence="5 6">
    <name type="scientific">Sediminihaliea albiluteola</name>
    <dbReference type="NCBI Taxonomy" id="2758564"/>
    <lineage>
        <taxon>Bacteria</taxon>
        <taxon>Pseudomonadati</taxon>
        <taxon>Pseudomonadota</taxon>
        <taxon>Gammaproteobacteria</taxon>
        <taxon>Cellvibrionales</taxon>
        <taxon>Halieaceae</taxon>
        <taxon>Sediminihaliea</taxon>
    </lineage>
</organism>
<dbReference type="PANTHER" id="PTHR32332:SF20">
    <property type="entry name" value="2-NITROPROPANE DIOXYGENASE-LIKE PROTEIN"/>
    <property type="match status" value="1"/>
</dbReference>
<keyword evidence="6" id="KW-1185">Reference proteome</keyword>
<evidence type="ECO:0000256" key="1">
    <source>
        <dbReference type="ARBA" id="ARBA00022630"/>
    </source>
</evidence>
<feature type="domain" description="DUF6306" evidence="4">
    <location>
        <begin position="363"/>
        <end position="482"/>
    </location>
</feature>
<dbReference type="InterPro" id="IPR004136">
    <property type="entry name" value="NMO"/>
</dbReference>
<keyword evidence="5" id="KW-0503">Monooxygenase</keyword>
<gene>
    <name evidence="5" type="ORF">H2508_12255</name>
</gene>
<keyword evidence="2" id="KW-0288">FMN</keyword>
<dbReference type="EMBL" id="JACFXU010000017">
    <property type="protein sequence ID" value="MBA6413884.1"/>
    <property type="molecule type" value="Genomic_DNA"/>
</dbReference>
<reference evidence="5 6" key="1">
    <citation type="submission" date="2020-07" db="EMBL/GenBank/DDBJ databases">
        <title>Halieaceae bacterium, F7430, whole genome shotgun sequencing project.</title>
        <authorList>
            <person name="Jiang S."/>
            <person name="Liu Z.W."/>
            <person name="Du Z.J."/>
        </authorList>
    </citation>
    <scope>NUCLEOTIDE SEQUENCE [LARGE SCALE GENOMIC DNA]</scope>
    <source>
        <strain evidence="5 6">F7430</strain>
    </source>
</reference>
<dbReference type="PANTHER" id="PTHR32332">
    <property type="entry name" value="2-NITROPROPANE DIOXYGENASE"/>
    <property type="match status" value="1"/>
</dbReference>
<evidence type="ECO:0000256" key="3">
    <source>
        <dbReference type="ARBA" id="ARBA00023002"/>
    </source>
</evidence>
<dbReference type="GO" id="GO:0018580">
    <property type="term" value="F:nitronate monooxygenase activity"/>
    <property type="evidence" value="ECO:0007669"/>
    <property type="project" value="InterPro"/>
</dbReference>
<accession>A0A7W2YKM7</accession>
<keyword evidence="1" id="KW-0285">Flavoprotein</keyword>
<dbReference type="Gene3D" id="3.20.20.70">
    <property type="entry name" value="Aldolase class I"/>
    <property type="match status" value="1"/>
</dbReference>